<feature type="region of interest" description="Disordered" evidence="1">
    <location>
        <begin position="90"/>
        <end position="109"/>
    </location>
</feature>
<dbReference type="PANTHER" id="PTHR31014:SF0">
    <property type="entry name" value="MITOCHONDRIAL TRANSLATION SYSTEM COMPONENT PET127-RELATED"/>
    <property type="match status" value="1"/>
</dbReference>
<gene>
    <name evidence="2" type="ORF">H0H81_009354</name>
</gene>
<dbReference type="InterPro" id="IPR013943">
    <property type="entry name" value="Pet127"/>
</dbReference>
<dbReference type="OrthoDB" id="10249045at2759"/>
<dbReference type="EMBL" id="JABCKI010000273">
    <property type="protein sequence ID" value="KAG5651235.1"/>
    <property type="molecule type" value="Genomic_DNA"/>
</dbReference>
<feature type="compositionally biased region" description="Basic and acidic residues" evidence="1">
    <location>
        <begin position="164"/>
        <end position="176"/>
    </location>
</feature>
<dbReference type="GO" id="GO:0000964">
    <property type="term" value="P:mitochondrial RNA 5'-end processing"/>
    <property type="evidence" value="ECO:0007669"/>
    <property type="project" value="TreeGrafter"/>
</dbReference>
<dbReference type="GO" id="GO:0005740">
    <property type="term" value="C:mitochondrial envelope"/>
    <property type="evidence" value="ECO:0007669"/>
    <property type="project" value="TreeGrafter"/>
</dbReference>
<dbReference type="Pfam" id="PF08634">
    <property type="entry name" value="Pet127"/>
    <property type="match status" value="1"/>
</dbReference>
<dbReference type="Proteomes" id="UP000717328">
    <property type="component" value="Unassembled WGS sequence"/>
</dbReference>
<dbReference type="AlphaFoldDB" id="A0A9P7GPS1"/>
<evidence type="ECO:0000256" key="1">
    <source>
        <dbReference type="SAM" id="MobiDB-lite"/>
    </source>
</evidence>
<name>A0A9P7GPS1_9AGAR</name>
<comment type="caution">
    <text evidence="2">The sequence shown here is derived from an EMBL/GenBank/DDBJ whole genome shotgun (WGS) entry which is preliminary data.</text>
</comment>
<dbReference type="PANTHER" id="PTHR31014">
    <property type="entry name" value="MITOCHONDRIAL TRANSLATION SYSTEM COMPONENT PET127-RELATED"/>
    <property type="match status" value="1"/>
</dbReference>
<sequence>MSATSAIRLTRHLHSDTRAAFPTRQVKAKKKTGKAAIFNPNLVGVPKSKQPKPTKLLSHELQAQADASERVLLALRNNGHITASVLETLRQSSERLKPPTKRPQTPGRPWQFLSDSYSRLPSGDLEVQTGWGTDKLLPKNESFTNAPEPKSLPVVDQISSPRAPHVEKVRQQERPPHFKDAKANPLVYSRRIEGLLEPTTDTTLVDVKPLSEHNPIARLAHGLDRVLFNPGVHWLQDPRSRVYNFPPYLEHIPKVTDFAFERLGGFISSSRDEDLWDLARREGRTFAGSTSSLSGMLSHIYFLISGDKDVNTDNLSRHFGKEPRTFTAGQRMPASVVFNHNQGVYAIDSDSDKGDVDKNILTWMGTLLEKYLTTTPEEFAGFMRPNAPPPSLPVEPPRDAYRYAKSEHFVMRSQLDCVDPRLPGTGVFDIKTRACLPIRMDLLNFEENSGYLIRSQTGKVESFEREYYDLIRSAFLKYSFQVRIGNMDGVIVAYHNTARMFGFQYISLQEMDEALFGVGAGVGDRVFNKCVGMLEHIAEEVVSCFPRQSVKATFEKLEGKDVMNVWVQPVEWDGDLEARPIRQLEVKASNFLGQDPVRGSTAVSAVDQPWTTHWSVARLSSTGAEIHRALQGAKDRQFRFYDIPTGFDTESMGQFWDNLSFNGQSPAGEYNPSNFREAGARVMHLRQMARSGREETVRIAAEEAGKTKVWLGGEVEAGLTQEVDPGEAEVMREVAREEGVLVGAGDELVV</sequence>
<keyword evidence="3" id="KW-1185">Reference proteome</keyword>
<reference evidence="2" key="2">
    <citation type="submission" date="2021-10" db="EMBL/GenBank/DDBJ databases">
        <title>Phylogenomics reveals ancestral predisposition of the termite-cultivated fungus Termitomyces towards a domesticated lifestyle.</title>
        <authorList>
            <person name="Auxier B."/>
            <person name="Grum-Grzhimaylo A."/>
            <person name="Cardenas M.E."/>
            <person name="Lodge J.D."/>
            <person name="Laessoe T."/>
            <person name="Pedersen O."/>
            <person name="Smith M.E."/>
            <person name="Kuyper T.W."/>
            <person name="Franco-Molano E.A."/>
            <person name="Baroni T.J."/>
            <person name="Aanen D.K."/>
        </authorList>
    </citation>
    <scope>NUCLEOTIDE SEQUENCE</scope>
    <source>
        <strain evidence="2">D49</strain>
    </source>
</reference>
<feature type="region of interest" description="Disordered" evidence="1">
    <location>
        <begin position="143"/>
        <end position="176"/>
    </location>
</feature>
<organism evidence="2 3">
    <name type="scientific">Sphagnurus paluster</name>
    <dbReference type="NCBI Taxonomy" id="117069"/>
    <lineage>
        <taxon>Eukaryota</taxon>
        <taxon>Fungi</taxon>
        <taxon>Dikarya</taxon>
        <taxon>Basidiomycota</taxon>
        <taxon>Agaricomycotina</taxon>
        <taxon>Agaricomycetes</taxon>
        <taxon>Agaricomycetidae</taxon>
        <taxon>Agaricales</taxon>
        <taxon>Tricholomatineae</taxon>
        <taxon>Lyophyllaceae</taxon>
        <taxon>Sphagnurus</taxon>
    </lineage>
</organism>
<evidence type="ECO:0000313" key="3">
    <source>
        <dbReference type="Proteomes" id="UP000717328"/>
    </source>
</evidence>
<reference evidence="2" key="1">
    <citation type="submission" date="2021-02" db="EMBL/GenBank/DDBJ databases">
        <authorList>
            <person name="Nieuwenhuis M."/>
            <person name="Van De Peppel L.J.J."/>
        </authorList>
    </citation>
    <scope>NUCLEOTIDE SEQUENCE</scope>
    <source>
        <strain evidence="2">D49</strain>
    </source>
</reference>
<proteinExistence type="predicted"/>
<accession>A0A9P7GPS1</accession>
<protein>
    <recommendedName>
        <fullName evidence="4">Pet127-domain-containing protein</fullName>
    </recommendedName>
</protein>
<evidence type="ECO:0000313" key="2">
    <source>
        <dbReference type="EMBL" id="KAG5651235.1"/>
    </source>
</evidence>
<evidence type="ECO:0008006" key="4">
    <source>
        <dbReference type="Google" id="ProtNLM"/>
    </source>
</evidence>